<feature type="transmembrane region" description="Helical" evidence="1">
    <location>
        <begin position="213"/>
        <end position="237"/>
    </location>
</feature>
<feature type="transmembrane region" description="Helical" evidence="1">
    <location>
        <begin position="106"/>
        <end position="132"/>
    </location>
</feature>
<sequence>MSTTTTAPAGWYPNRLDATTQRWWDGFSWTEHVTPVMVAAEETAPVAAIEPAFSTEPSKLTLPSFDTLPGGGTSYSPFPKSIPSVPWAPAASTTAWPTTVQSPNTIWIWLLAFAPLITGIAVGVAQGLLLVIGTATAGAGSSPGVPLFIGLVIGLIPVWVFAGLDIRALRQRGYHTTSILFMLLAPPLVYFAVRGRRLSRDGVRSRGPEIAFLIVISINIALAIIRGIGLVASSTLLL</sequence>
<dbReference type="InterPro" id="IPR018929">
    <property type="entry name" value="DUF2510"/>
</dbReference>
<accession>A0A2C8Z3Q2</accession>
<feature type="transmembrane region" description="Helical" evidence="1">
    <location>
        <begin position="174"/>
        <end position="193"/>
    </location>
</feature>
<proteinExistence type="predicted"/>
<organism evidence="3 4">
    <name type="scientific">Salinibacterium xinjiangense</name>
    <dbReference type="NCBI Taxonomy" id="386302"/>
    <lineage>
        <taxon>Bacteria</taxon>
        <taxon>Bacillati</taxon>
        <taxon>Actinomycetota</taxon>
        <taxon>Actinomycetes</taxon>
        <taxon>Micrococcales</taxon>
        <taxon>Microbacteriaceae</taxon>
        <taxon>Salinibacterium</taxon>
    </lineage>
</organism>
<feature type="transmembrane region" description="Helical" evidence="1">
    <location>
        <begin position="144"/>
        <end position="162"/>
    </location>
</feature>
<keyword evidence="1" id="KW-1133">Transmembrane helix</keyword>
<evidence type="ECO:0000259" key="2">
    <source>
        <dbReference type="Pfam" id="PF10708"/>
    </source>
</evidence>
<dbReference type="Proteomes" id="UP000219440">
    <property type="component" value="Unassembled WGS sequence"/>
</dbReference>
<gene>
    <name evidence="3" type="ORF">SAMN06296378_0752</name>
</gene>
<dbReference type="Pfam" id="PF10708">
    <property type="entry name" value="DUF2510"/>
    <property type="match status" value="1"/>
</dbReference>
<reference evidence="3 4" key="1">
    <citation type="submission" date="2017-09" db="EMBL/GenBank/DDBJ databases">
        <authorList>
            <person name="Ehlers B."/>
            <person name="Leendertz F.H."/>
        </authorList>
    </citation>
    <scope>NUCLEOTIDE SEQUENCE [LARGE SCALE GENOMIC DNA]</scope>
    <source>
        <strain evidence="3 4">CGMCC 1.05381</strain>
    </source>
</reference>
<keyword evidence="4" id="KW-1185">Reference proteome</keyword>
<keyword evidence="1" id="KW-0472">Membrane</keyword>
<dbReference type="RefSeq" id="WP_188732690.1">
    <property type="nucleotide sequence ID" value="NZ_BMLC01000001.1"/>
</dbReference>
<evidence type="ECO:0000313" key="3">
    <source>
        <dbReference type="EMBL" id="SOE58313.1"/>
    </source>
</evidence>
<name>A0A2C8Z3Q2_9MICO</name>
<dbReference type="EMBL" id="OCST01000002">
    <property type="protein sequence ID" value="SOE58313.1"/>
    <property type="molecule type" value="Genomic_DNA"/>
</dbReference>
<protein>
    <recommendedName>
        <fullName evidence="2">DUF2510 domain-containing protein</fullName>
    </recommendedName>
</protein>
<keyword evidence="1" id="KW-0812">Transmembrane</keyword>
<evidence type="ECO:0000313" key="4">
    <source>
        <dbReference type="Proteomes" id="UP000219440"/>
    </source>
</evidence>
<dbReference type="AlphaFoldDB" id="A0A2C8Z3Q2"/>
<feature type="domain" description="DUF2510" evidence="2">
    <location>
        <begin position="9"/>
        <end position="40"/>
    </location>
</feature>
<evidence type="ECO:0000256" key="1">
    <source>
        <dbReference type="SAM" id="Phobius"/>
    </source>
</evidence>